<dbReference type="InterPro" id="IPR000257">
    <property type="entry name" value="Uroporphyrinogen_deCOase"/>
</dbReference>
<sequence length="327" mass="36189">MTGGRVDRVPVMTFSNYCKELMTSTNVTWPACQTDSKTMAKFQEGRYKIWGIDVLYSHNDLVSEATMLGAEIDIGTDVRHPSVKKHVLGDVDPLKYELPKDILSRGRNPIVEGSAKILVEKYEKNVPVLRAVTGPMTIAGHLWGVDRILIWSKQEEKKFEACLDICTDLCIEIIRNSRDSSGVDGVSMPDPTASGDLLDPKDFQYFLEPRYRRLTKETKDIPSMLHICGDTRGYMDRIPHSGFDAFSFEAPGTSVKEAMMGLGDRVTLVGSVETIPVVMQGSPEHVYAQSLRDISDGVNILAPACGTPPFTPNINIMAMVEASKSKI</sequence>
<dbReference type="PANTHER" id="PTHR47099:SF1">
    <property type="entry name" value="METHYLCOBAMIDE:COM METHYLTRANSFERASE MTBA"/>
    <property type="match status" value="1"/>
</dbReference>
<dbReference type="Pfam" id="PF01208">
    <property type="entry name" value="URO-D"/>
    <property type="match status" value="1"/>
</dbReference>
<dbReference type="Proteomes" id="UP000092403">
    <property type="component" value="Unassembled WGS sequence"/>
</dbReference>
<dbReference type="InterPro" id="IPR006360">
    <property type="entry name" value="Mtase_MtaA_CmuA"/>
</dbReference>
<organism evidence="9 11">
    <name type="scientific">Candidatus Methanofastidiosum methylothiophilum</name>
    <dbReference type="NCBI Taxonomy" id="1705564"/>
    <lineage>
        <taxon>Archaea</taxon>
        <taxon>Methanobacteriati</taxon>
        <taxon>Methanobacteriota</taxon>
        <taxon>Stenosarchaea group</taxon>
        <taxon>Candidatus Methanofastidiosia</taxon>
        <taxon>Candidatus Methanofastidiosales</taxon>
        <taxon>Candidatus Methanofastidiosaceae</taxon>
        <taxon>Candidatus Methanofastidiosum</taxon>
    </lineage>
</organism>
<keyword evidence="5" id="KW-0862">Zinc</keyword>
<evidence type="ECO:0000313" key="9">
    <source>
        <dbReference type="EMBL" id="KYC47048.1"/>
    </source>
</evidence>
<dbReference type="NCBIfam" id="NF004889">
    <property type="entry name" value="PRK06252.1"/>
    <property type="match status" value="1"/>
</dbReference>
<dbReference type="GO" id="GO:0006779">
    <property type="term" value="P:porphyrin-containing compound biosynthetic process"/>
    <property type="evidence" value="ECO:0007669"/>
    <property type="project" value="InterPro"/>
</dbReference>
<evidence type="ECO:0000256" key="5">
    <source>
        <dbReference type="ARBA" id="ARBA00022833"/>
    </source>
</evidence>
<dbReference type="GO" id="GO:0032259">
    <property type="term" value="P:methylation"/>
    <property type="evidence" value="ECO:0007669"/>
    <property type="project" value="UniProtKB-KW"/>
</dbReference>
<dbReference type="GO" id="GO:0015948">
    <property type="term" value="P:methanogenesis"/>
    <property type="evidence" value="ECO:0007669"/>
    <property type="project" value="UniProtKB-KW"/>
</dbReference>
<keyword evidence="4" id="KW-0479">Metal-binding</keyword>
<dbReference type="Gene3D" id="3.20.20.210">
    <property type="match status" value="1"/>
</dbReference>
<proteinExistence type="predicted"/>
<evidence type="ECO:0000256" key="1">
    <source>
        <dbReference type="ARBA" id="ARBA00001947"/>
    </source>
</evidence>
<dbReference type="AlphaFoldDB" id="A0A150IQ73"/>
<evidence type="ECO:0000256" key="4">
    <source>
        <dbReference type="ARBA" id="ARBA00022723"/>
    </source>
</evidence>
<accession>A0A150IWU2</accession>
<evidence type="ECO:0000313" key="12">
    <source>
        <dbReference type="Proteomes" id="UP000092401"/>
    </source>
</evidence>
<dbReference type="InterPro" id="IPR038071">
    <property type="entry name" value="UROD/MetE-like_sf"/>
</dbReference>
<evidence type="ECO:0000313" key="11">
    <source>
        <dbReference type="Proteomes" id="UP000091929"/>
    </source>
</evidence>
<name>A0A150IQ73_9EURY</name>
<feature type="domain" description="Uroporphyrinogen decarboxylase (URO-D)" evidence="7">
    <location>
        <begin position="2"/>
        <end position="324"/>
    </location>
</feature>
<gene>
    <name evidence="9" type="primary">mtsA_2</name>
    <name evidence="10" type="synonym">mtsA_3</name>
    <name evidence="8" type="ORF">APG10_01218</name>
    <name evidence="9" type="ORF">APG11_01488</name>
    <name evidence="10" type="ORF">APG12_01468</name>
</gene>
<accession>A0A150IQ73</accession>
<dbReference type="GO" id="GO:0044683">
    <property type="term" value="F:methylthiol:coenzyme M methyltransferase activity"/>
    <property type="evidence" value="ECO:0007669"/>
    <property type="project" value="UniProtKB-EC"/>
</dbReference>
<evidence type="ECO:0000256" key="2">
    <source>
        <dbReference type="ARBA" id="ARBA00022603"/>
    </source>
</evidence>
<accession>A0A150IJ68</accession>
<evidence type="ECO:0000256" key="3">
    <source>
        <dbReference type="ARBA" id="ARBA00022679"/>
    </source>
</evidence>
<dbReference type="GO" id="GO:0006730">
    <property type="term" value="P:one-carbon metabolic process"/>
    <property type="evidence" value="ECO:0007669"/>
    <property type="project" value="InterPro"/>
</dbReference>
<dbReference type="Proteomes" id="UP000092401">
    <property type="component" value="Unassembled WGS sequence"/>
</dbReference>
<comment type="caution">
    <text evidence="9">The sequence shown here is derived from an EMBL/GenBank/DDBJ whole genome shotgun (WGS) entry which is preliminary data.</text>
</comment>
<evidence type="ECO:0000313" key="8">
    <source>
        <dbReference type="EMBL" id="KYC45019.1"/>
    </source>
</evidence>
<keyword evidence="2 9" id="KW-0489">Methyltransferase</keyword>
<dbReference type="GO" id="GO:0046872">
    <property type="term" value="F:metal ion binding"/>
    <property type="evidence" value="ECO:0007669"/>
    <property type="project" value="UniProtKB-KW"/>
</dbReference>
<dbReference type="EMBL" id="LNJC01000035">
    <property type="protein sequence ID" value="KYC49447.1"/>
    <property type="molecule type" value="Genomic_DNA"/>
</dbReference>
<dbReference type="InterPro" id="IPR052024">
    <property type="entry name" value="Methanogen_methyltrans"/>
</dbReference>
<evidence type="ECO:0000256" key="6">
    <source>
        <dbReference type="ARBA" id="ARBA00022994"/>
    </source>
</evidence>
<reference evidence="11 12" key="1">
    <citation type="journal article" date="2016" name="ISME J.">
        <title>Chasing the elusive Euryarchaeota class WSA2: genomes reveal a uniquely fastidious methyl-reducing methanogen.</title>
        <authorList>
            <person name="Nobu M.K."/>
            <person name="Narihiro T."/>
            <person name="Kuroda K."/>
            <person name="Mei R."/>
            <person name="Liu W.T."/>
        </authorList>
    </citation>
    <scope>NUCLEOTIDE SEQUENCE [LARGE SCALE GENOMIC DNA]</scope>
    <source>
        <strain evidence="8">B03fssc0709_Meth_Bin005</strain>
        <strain evidence="9">B15fssc0709_Meth_Bin003</strain>
        <strain evidence="10">BMIXfssc0709_Meth_Bin006</strain>
    </source>
</reference>
<dbReference type="Proteomes" id="UP000091929">
    <property type="component" value="Unassembled WGS sequence"/>
</dbReference>
<dbReference type="EMBL" id="LNGE01000033">
    <property type="protein sequence ID" value="KYC45019.1"/>
    <property type="molecule type" value="Genomic_DNA"/>
</dbReference>
<evidence type="ECO:0000259" key="7">
    <source>
        <dbReference type="Pfam" id="PF01208"/>
    </source>
</evidence>
<dbReference type="EC" id="2.1.1.251" evidence="9"/>
<keyword evidence="6" id="KW-0484">Methanogenesis</keyword>
<dbReference type="GO" id="GO:0004853">
    <property type="term" value="F:uroporphyrinogen decarboxylase activity"/>
    <property type="evidence" value="ECO:0007669"/>
    <property type="project" value="InterPro"/>
</dbReference>
<evidence type="ECO:0000313" key="10">
    <source>
        <dbReference type="EMBL" id="KYC49447.1"/>
    </source>
</evidence>
<dbReference type="SUPFAM" id="SSF51726">
    <property type="entry name" value="UROD/MetE-like"/>
    <property type="match status" value="1"/>
</dbReference>
<protein>
    <submittedName>
        <fullName evidence="9">Methylated-thiol--coenzyme M methyltransferase</fullName>
        <ecNumber evidence="9">2.1.1.251</ecNumber>
    </submittedName>
</protein>
<dbReference type="NCBIfam" id="TIGR01463">
    <property type="entry name" value="mtaA_cmuA"/>
    <property type="match status" value="1"/>
</dbReference>
<keyword evidence="3 9" id="KW-0808">Transferase</keyword>
<comment type="cofactor">
    <cofactor evidence="1">
        <name>Zn(2+)</name>
        <dbReference type="ChEBI" id="CHEBI:29105"/>
    </cofactor>
</comment>
<dbReference type="PANTHER" id="PTHR47099">
    <property type="entry name" value="METHYLCOBAMIDE:COM METHYLTRANSFERASE MTBA"/>
    <property type="match status" value="1"/>
</dbReference>
<dbReference type="EMBL" id="LNGF01000035">
    <property type="protein sequence ID" value="KYC47048.1"/>
    <property type="molecule type" value="Genomic_DNA"/>
</dbReference>